<evidence type="ECO:0000256" key="1">
    <source>
        <dbReference type="SAM" id="Phobius"/>
    </source>
</evidence>
<dbReference type="InterPro" id="IPR006860">
    <property type="entry name" value="FecR"/>
</dbReference>
<gene>
    <name evidence="4" type="ORF">QM524_12320</name>
</gene>
<keyword evidence="1" id="KW-0812">Transmembrane</keyword>
<protein>
    <submittedName>
        <fullName evidence="4">FecR family protein</fullName>
    </submittedName>
</protein>
<dbReference type="Proteomes" id="UP001236507">
    <property type="component" value="Unassembled WGS sequence"/>
</dbReference>
<dbReference type="EMBL" id="JASHIF010000009">
    <property type="protein sequence ID" value="MDI9859997.1"/>
    <property type="molecule type" value="Genomic_DNA"/>
</dbReference>
<feature type="transmembrane region" description="Helical" evidence="1">
    <location>
        <begin position="105"/>
        <end position="123"/>
    </location>
</feature>
<evidence type="ECO:0000259" key="2">
    <source>
        <dbReference type="Pfam" id="PF04773"/>
    </source>
</evidence>
<dbReference type="Pfam" id="PF04773">
    <property type="entry name" value="FecR"/>
    <property type="match status" value="1"/>
</dbReference>
<feature type="domain" description="Protein FecR C-terminal" evidence="3">
    <location>
        <begin position="290"/>
        <end position="358"/>
    </location>
</feature>
<dbReference type="PIRSF" id="PIRSF018266">
    <property type="entry name" value="FecR"/>
    <property type="match status" value="1"/>
</dbReference>
<dbReference type="InterPro" id="IPR012373">
    <property type="entry name" value="Ferrdict_sens_TM"/>
</dbReference>
<keyword evidence="1" id="KW-0472">Membrane</keyword>
<proteinExistence type="predicted"/>
<comment type="caution">
    <text evidence="4">The sequence shown here is derived from an EMBL/GenBank/DDBJ whole genome shotgun (WGS) entry which is preliminary data.</text>
</comment>
<dbReference type="PANTHER" id="PTHR30273">
    <property type="entry name" value="PERIPLASMIC SIGNAL SENSOR AND SIGMA FACTOR ACTIVATOR FECR-RELATED"/>
    <property type="match status" value="1"/>
</dbReference>
<keyword evidence="5" id="KW-1185">Reference proteome</keyword>
<organism evidence="4 5">
    <name type="scientific">Flectobacillus roseus</name>
    <dbReference type="NCBI Taxonomy" id="502259"/>
    <lineage>
        <taxon>Bacteria</taxon>
        <taxon>Pseudomonadati</taxon>
        <taxon>Bacteroidota</taxon>
        <taxon>Cytophagia</taxon>
        <taxon>Cytophagales</taxon>
        <taxon>Flectobacillaceae</taxon>
        <taxon>Flectobacillus</taxon>
    </lineage>
</organism>
<keyword evidence="1" id="KW-1133">Transmembrane helix</keyword>
<feature type="domain" description="FecR protein" evidence="2">
    <location>
        <begin position="154"/>
        <end position="239"/>
    </location>
</feature>
<reference evidence="4 5" key="1">
    <citation type="submission" date="2023-05" db="EMBL/GenBank/DDBJ databases">
        <title>Novel species of genus Flectobacillus isolated from stream in China.</title>
        <authorList>
            <person name="Lu H."/>
        </authorList>
    </citation>
    <scope>NUCLEOTIDE SEQUENCE [LARGE SCALE GENOMIC DNA]</scope>
    <source>
        <strain evidence="4 5">KCTC 42575</strain>
    </source>
</reference>
<sequence>MKKYSDYTIEDFLLDSTFVEWVKSEGYRNHSHPWTQWSQQHPSQQYLVKQAREFILATGIHEKPISEEQIERLITNTHNRIQEEETLEFEINEHVAWYHHNTWKWSIAATIFLLFSVGVWWYTDKSVNPQLSHLSQKAIEELVTKTNLSRMKMPIKLPDGSSLLLEPNSTIQFPASFDNSPNREVYLDGQAFFEVVKNPQQPFLVHAKTTVVKVLGTSFTVQSFNKEKEVKVVVKTGKVMVYEKEEEDNNRVTLLPNQQVIVDEQNLMQATAISSEQVAAITSKTSTAIEFNESPVAQIFKKLESLYGVHIYFDQKLLEDCSLTTTLGEEPLFTKLQIICEAIGPNTKFEVVNEKIIIQSLGCNQ</sequence>
<name>A0ABT6Y8U9_9BACT</name>
<evidence type="ECO:0000259" key="3">
    <source>
        <dbReference type="Pfam" id="PF16344"/>
    </source>
</evidence>
<dbReference type="Gene3D" id="3.55.50.30">
    <property type="match status" value="1"/>
</dbReference>
<evidence type="ECO:0000313" key="4">
    <source>
        <dbReference type="EMBL" id="MDI9859997.1"/>
    </source>
</evidence>
<dbReference type="Gene3D" id="2.60.120.1440">
    <property type="match status" value="1"/>
</dbReference>
<dbReference type="RefSeq" id="WP_283344828.1">
    <property type="nucleotide sequence ID" value="NZ_JASHIF010000009.1"/>
</dbReference>
<evidence type="ECO:0000313" key="5">
    <source>
        <dbReference type="Proteomes" id="UP001236507"/>
    </source>
</evidence>
<dbReference type="PANTHER" id="PTHR30273:SF2">
    <property type="entry name" value="PROTEIN FECR"/>
    <property type="match status" value="1"/>
</dbReference>
<dbReference type="InterPro" id="IPR032508">
    <property type="entry name" value="FecR_C"/>
</dbReference>
<accession>A0ABT6Y8U9</accession>
<dbReference type="Pfam" id="PF16344">
    <property type="entry name" value="FecR_C"/>
    <property type="match status" value="1"/>
</dbReference>